<evidence type="ECO:0000256" key="5">
    <source>
        <dbReference type="ARBA" id="ARBA00022692"/>
    </source>
</evidence>
<feature type="binding site" evidence="12">
    <location>
        <position position="205"/>
    </location>
    <ligand>
        <name>Zn(2+)</name>
        <dbReference type="ChEBI" id="CHEBI:29105"/>
        <note>catalytic</note>
    </ligand>
</feature>
<keyword evidence="15" id="KW-1185">Reference proteome</keyword>
<keyword evidence="3 12" id="KW-1003">Cell membrane</keyword>
<keyword evidence="4 12" id="KW-0645">Protease</keyword>
<feature type="binding site" evidence="12">
    <location>
        <position position="130"/>
    </location>
    <ligand>
        <name>Zn(2+)</name>
        <dbReference type="ChEBI" id="CHEBI:29105"/>
        <note>catalytic</note>
    </ligand>
</feature>
<comment type="similarity">
    <text evidence="2 12">Belongs to the peptidase M48B family.</text>
</comment>
<protein>
    <recommendedName>
        <fullName evidence="12">Protease HtpX homolog</fullName>
        <ecNumber evidence="12">3.4.24.-</ecNumber>
    </recommendedName>
</protein>
<keyword evidence="11 12" id="KW-0472">Membrane</keyword>
<evidence type="ECO:0000256" key="10">
    <source>
        <dbReference type="ARBA" id="ARBA00023049"/>
    </source>
</evidence>
<keyword evidence="7 12" id="KW-0378">Hydrolase</keyword>
<dbReference type="GO" id="GO:0005886">
    <property type="term" value="C:plasma membrane"/>
    <property type="evidence" value="ECO:0007669"/>
    <property type="project" value="UniProtKB-SubCell"/>
</dbReference>
<dbReference type="Proteomes" id="UP000516360">
    <property type="component" value="Chromosome"/>
</dbReference>
<evidence type="ECO:0000256" key="7">
    <source>
        <dbReference type="ARBA" id="ARBA00022801"/>
    </source>
</evidence>
<accession>A0A7G1H189</accession>
<keyword evidence="6 12" id="KW-0479">Metal-binding</keyword>
<dbReference type="CDD" id="cd07336">
    <property type="entry name" value="M48B_HtpX_like"/>
    <property type="match status" value="1"/>
</dbReference>
<dbReference type="RefSeq" id="WP_203472950.1">
    <property type="nucleotide sequence ID" value="NZ_AP022873.1"/>
</dbReference>
<comment type="cofactor">
    <cofactor evidence="12">
        <name>Zn(2+)</name>
        <dbReference type="ChEBI" id="CHEBI:29105"/>
    </cofactor>
    <text evidence="12">Binds 1 zinc ion per subunit.</text>
</comment>
<evidence type="ECO:0000256" key="2">
    <source>
        <dbReference type="ARBA" id="ARBA00009779"/>
    </source>
</evidence>
<dbReference type="Gene3D" id="3.30.2010.10">
    <property type="entry name" value="Metalloproteases ('zincins'), catalytic domain"/>
    <property type="match status" value="1"/>
</dbReference>
<dbReference type="GO" id="GO:0006508">
    <property type="term" value="P:proteolysis"/>
    <property type="evidence" value="ECO:0007669"/>
    <property type="project" value="UniProtKB-KW"/>
</dbReference>
<comment type="subcellular location">
    <subcellularLocation>
        <location evidence="1 12">Cell membrane</location>
        <topology evidence="1 12">Multi-pass membrane protein</topology>
    </subcellularLocation>
</comment>
<dbReference type="HAMAP" id="MF_00188">
    <property type="entry name" value="Pept_M48_protease_HtpX"/>
    <property type="match status" value="1"/>
</dbReference>
<dbReference type="InterPro" id="IPR050083">
    <property type="entry name" value="HtpX_protease"/>
</dbReference>
<feature type="binding site" evidence="12">
    <location>
        <position position="134"/>
    </location>
    <ligand>
        <name>Zn(2+)</name>
        <dbReference type="ChEBI" id="CHEBI:29105"/>
        <note>catalytic</note>
    </ligand>
</feature>
<dbReference type="AlphaFoldDB" id="A0A7G1H189"/>
<reference evidence="14 15" key="1">
    <citation type="submission" date="2020-03" db="EMBL/GenBank/DDBJ databases">
        <title>Complete genome sequences of two sulfur-disproportionating bacterial strains T55J and Mzg5.</title>
        <authorList>
            <person name="Umezawa K."/>
            <person name="Kojima H."/>
            <person name="Kato Y."/>
            <person name="Fukui M."/>
        </authorList>
    </citation>
    <scope>NUCLEOTIDE SEQUENCE [LARGE SCALE GENOMIC DNA]</scope>
    <source>
        <strain evidence="14 15">T55J</strain>
    </source>
</reference>
<dbReference type="PANTHER" id="PTHR43221">
    <property type="entry name" value="PROTEASE HTPX"/>
    <property type="match status" value="1"/>
</dbReference>
<dbReference type="GO" id="GO:0004222">
    <property type="term" value="F:metalloendopeptidase activity"/>
    <property type="evidence" value="ECO:0007669"/>
    <property type="project" value="UniProtKB-UniRule"/>
</dbReference>
<evidence type="ECO:0000259" key="13">
    <source>
        <dbReference type="Pfam" id="PF01435"/>
    </source>
</evidence>
<evidence type="ECO:0000313" key="14">
    <source>
        <dbReference type="EMBL" id="BCB95457.1"/>
    </source>
</evidence>
<feature type="active site" evidence="12">
    <location>
        <position position="131"/>
    </location>
</feature>
<keyword evidence="10 12" id="KW-0482">Metalloprotease</keyword>
<dbReference type="InterPro" id="IPR001915">
    <property type="entry name" value="Peptidase_M48"/>
</dbReference>
<evidence type="ECO:0000256" key="3">
    <source>
        <dbReference type="ARBA" id="ARBA00022475"/>
    </source>
</evidence>
<gene>
    <name evidence="12 14" type="primary">htpX</name>
    <name evidence="14" type="ORF">JZK55_03790</name>
</gene>
<evidence type="ECO:0000256" key="9">
    <source>
        <dbReference type="ARBA" id="ARBA00022989"/>
    </source>
</evidence>
<dbReference type="NCBIfam" id="NF002826">
    <property type="entry name" value="PRK03001.1"/>
    <property type="match status" value="1"/>
</dbReference>
<keyword evidence="5 12" id="KW-0812">Transmembrane</keyword>
<evidence type="ECO:0000256" key="11">
    <source>
        <dbReference type="ARBA" id="ARBA00023136"/>
    </source>
</evidence>
<keyword evidence="8 12" id="KW-0862">Zinc</keyword>
<feature type="transmembrane region" description="Helical" evidence="12">
    <location>
        <begin position="30"/>
        <end position="47"/>
    </location>
</feature>
<dbReference type="KEGG" id="dtp:JZK55_03790"/>
<evidence type="ECO:0000256" key="1">
    <source>
        <dbReference type="ARBA" id="ARBA00004651"/>
    </source>
</evidence>
<dbReference type="EMBL" id="AP022873">
    <property type="protein sequence ID" value="BCB95457.1"/>
    <property type="molecule type" value="Genomic_DNA"/>
</dbReference>
<evidence type="ECO:0000256" key="4">
    <source>
        <dbReference type="ARBA" id="ARBA00022670"/>
    </source>
</evidence>
<evidence type="ECO:0000256" key="6">
    <source>
        <dbReference type="ARBA" id="ARBA00022723"/>
    </source>
</evidence>
<feature type="transmembrane region" description="Helical" evidence="12">
    <location>
        <begin position="180"/>
        <end position="200"/>
    </location>
</feature>
<proteinExistence type="inferred from homology"/>
<dbReference type="InterPro" id="IPR022919">
    <property type="entry name" value="Pept_M48_protease_HtpX"/>
</dbReference>
<name>A0A7G1H189_9BACT</name>
<keyword evidence="9 12" id="KW-1133">Transmembrane helix</keyword>
<dbReference type="PANTHER" id="PTHR43221:SF1">
    <property type="entry name" value="PROTEASE HTPX"/>
    <property type="match status" value="1"/>
</dbReference>
<dbReference type="EC" id="3.4.24.-" evidence="12"/>
<evidence type="ECO:0000256" key="8">
    <source>
        <dbReference type="ARBA" id="ARBA00022833"/>
    </source>
</evidence>
<feature type="transmembrane region" description="Helical" evidence="12">
    <location>
        <begin position="7"/>
        <end position="24"/>
    </location>
</feature>
<dbReference type="Pfam" id="PF01435">
    <property type="entry name" value="Peptidase_M48"/>
    <property type="match status" value="1"/>
</dbReference>
<evidence type="ECO:0000256" key="12">
    <source>
        <dbReference type="HAMAP-Rule" id="MF_00188"/>
    </source>
</evidence>
<organism evidence="14 15">
    <name type="scientific">Dissulfurispira thermophila</name>
    <dbReference type="NCBI Taxonomy" id="2715679"/>
    <lineage>
        <taxon>Bacteria</taxon>
        <taxon>Pseudomonadati</taxon>
        <taxon>Nitrospirota</taxon>
        <taxon>Thermodesulfovibrionia</taxon>
        <taxon>Thermodesulfovibrionales</taxon>
        <taxon>Dissulfurispiraceae</taxon>
        <taxon>Dissulfurispira</taxon>
    </lineage>
</organism>
<evidence type="ECO:0000313" key="15">
    <source>
        <dbReference type="Proteomes" id="UP000516360"/>
    </source>
</evidence>
<feature type="domain" description="Peptidase M48" evidence="13">
    <location>
        <begin position="65"/>
        <end position="278"/>
    </location>
</feature>
<feature type="transmembrane region" description="Helical" evidence="12">
    <location>
        <begin position="140"/>
        <end position="160"/>
    </location>
</feature>
<sequence>MNGLKTMVLMVTLTLMLVAIGGILGGKSGMTFALIMAFGMNFITYWFSDKIVLRMYGAKPVTEVEAPELYSIVRRLAQRAGLPMPKVYIMDEDQPNAFATGRNPNHGVVAVTTGIMRILSREELEGVIAHELAHIKHRDILVSTVAATIAGAISYLAQMAQWAMIFGGRHDDEEGGGNPIAAIVMMIVGPIAAMLVQMAISRSREYGADEGGARISGNPMYLANALKKLHIASQRIPMDANPATSHMFIVNPLSGGGLLKLFSTHPPIEERIARLESMRMGR</sequence>
<dbReference type="GO" id="GO:0008270">
    <property type="term" value="F:zinc ion binding"/>
    <property type="evidence" value="ECO:0007669"/>
    <property type="project" value="UniProtKB-UniRule"/>
</dbReference>